<proteinExistence type="predicted"/>
<gene>
    <name evidence="3" type="ordered locus">LLO_3023</name>
</gene>
<dbReference type="eggNOG" id="ENOG5031E80">
    <property type="taxonomic scope" value="Bacteria"/>
</dbReference>
<evidence type="ECO:0000256" key="1">
    <source>
        <dbReference type="SAM" id="MobiDB-lite"/>
    </source>
</evidence>
<dbReference type="InterPro" id="IPR009097">
    <property type="entry name" value="Cyclic_Pdiesterase"/>
</dbReference>
<feature type="region of interest" description="Disordered" evidence="1">
    <location>
        <begin position="223"/>
        <end position="243"/>
    </location>
</feature>
<dbReference type="Gene3D" id="3.90.1140.10">
    <property type="entry name" value="Cyclic phosphodiesterase"/>
    <property type="match status" value="1"/>
</dbReference>
<dbReference type="EMBL" id="FN650140">
    <property type="protein sequence ID" value="CBJ13472.1"/>
    <property type="molecule type" value="Genomic_DNA"/>
</dbReference>
<accession>D3HLY8</accession>
<dbReference type="SUPFAM" id="SSF55144">
    <property type="entry name" value="LigT-like"/>
    <property type="match status" value="1"/>
</dbReference>
<keyword evidence="4" id="KW-1185">Reference proteome</keyword>
<dbReference type="Proteomes" id="UP000001060">
    <property type="component" value="Chromosome"/>
</dbReference>
<reference evidence="3 4" key="1">
    <citation type="journal article" date="2010" name="PLoS Genet.">
        <title>Analysis of the Legionella longbeachae genome and transcriptome uncovers unique strategies to cause Legionnaires' disease.</title>
        <authorList>
            <person name="Cazalet C."/>
            <person name="Gomez-Valero L."/>
            <person name="Rusniok C."/>
            <person name="Lomma M."/>
            <person name="Dervins-Ravault D."/>
            <person name="Newton H."/>
            <person name="Sansom F."/>
            <person name="Jarraud S."/>
            <person name="Zidane N."/>
            <person name="Ma L."/>
            <person name="Bouchier C."/>
            <person name="Etienne J."/>
            <person name="Hartland E."/>
            <person name="Buchrieser C."/>
        </authorList>
    </citation>
    <scope>NUCLEOTIDE SEQUENCE [LARGE SCALE GENOMIC DNA]</scope>
    <source>
        <strain evidence="3 4">NSW150</strain>
    </source>
</reference>
<dbReference type="OrthoDB" id="5649953at2"/>
<evidence type="ECO:0000259" key="2">
    <source>
        <dbReference type="Pfam" id="PF08975"/>
    </source>
</evidence>
<evidence type="ECO:0000313" key="4">
    <source>
        <dbReference type="Proteomes" id="UP000001060"/>
    </source>
</evidence>
<dbReference type="Pfam" id="PF08975">
    <property type="entry name" value="2H-phosphodiest"/>
    <property type="match status" value="1"/>
</dbReference>
<organism evidence="3 4">
    <name type="scientific">Legionella longbeachae serogroup 1 (strain NSW150)</name>
    <dbReference type="NCBI Taxonomy" id="661367"/>
    <lineage>
        <taxon>Bacteria</taxon>
        <taxon>Pseudomonadati</taxon>
        <taxon>Pseudomonadota</taxon>
        <taxon>Gammaproteobacteria</taxon>
        <taxon>Legionellales</taxon>
        <taxon>Legionellaceae</taxon>
        <taxon>Legionella</taxon>
    </lineage>
</organism>
<sequence length="243" mass="27978">MFDKIDSTGNYVEFPGVTIIAPIIKTSQENHFLHNIHQSLASSTLLTQYYTPLPLESYHMTTCNLYTKNEHNLDWFKFITDRLEFFQNLCTQLKNHEFIPEVSIEAVQVGRALQLRLSLPESQKAVIRELAQTMGIEEGIPSFFHLTLAYCYKNISDKKLHQEIISAVEEIIAPYINRQIKLHVPTLCYFESMLAFIPWNGTAYPFNEKQCIKKTNGFFDTNETPSSPITSENPSMCSSKLLR</sequence>
<dbReference type="AlphaFoldDB" id="D3HLY8"/>
<protein>
    <recommendedName>
        <fullName evidence="2">DUF1868 domain-containing protein</fullName>
    </recommendedName>
</protein>
<dbReference type="GeneID" id="40927211"/>
<dbReference type="HOGENOM" id="CLU_1174972_0_0_6"/>
<dbReference type="InterPro" id="IPR015069">
    <property type="entry name" value="2H-PEstase_DUF1868"/>
</dbReference>
<evidence type="ECO:0000313" key="3">
    <source>
        <dbReference type="EMBL" id="CBJ13472.1"/>
    </source>
</evidence>
<feature type="domain" description="DUF1868" evidence="2">
    <location>
        <begin position="5"/>
        <end position="77"/>
    </location>
</feature>
<name>D3HLY8_LEGLN</name>
<dbReference type="RefSeq" id="WP_012979464.1">
    <property type="nucleotide sequence ID" value="NC_013861.1"/>
</dbReference>
<dbReference type="KEGG" id="llo:LLO_3023"/>